<dbReference type="OrthoDB" id="206308at2157"/>
<feature type="transmembrane region" description="Helical" evidence="1">
    <location>
        <begin position="157"/>
        <end position="183"/>
    </location>
</feature>
<dbReference type="Proteomes" id="UP000291097">
    <property type="component" value="Unassembled WGS sequence"/>
</dbReference>
<dbReference type="Pfam" id="PF04307">
    <property type="entry name" value="YdjM"/>
    <property type="match status" value="1"/>
</dbReference>
<keyword evidence="1" id="KW-0472">Membrane</keyword>
<comment type="caution">
    <text evidence="2">The sequence shown here is derived from an EMBL/GenBank/DDBJ whole genome shotgun (WGS) entry which is preliminary data.</text>
</comment>
<dbReference type="GO" id="GO:0016787">
    <property type="term" value="F:hydrolase activity"/>
    <property type="evidence" value="ECO:0007669"/>
    <property type="project" value="UniProtKB-KW"/>
</dbReference>
<dbReference type="AlphaFoldDB" id="A0A482YBP6"/>
<feature type="transmembrane region" description="Helical" evidence="1">
    <location>
        <begin position="60"/>
        <end position="79"/>
    </location>
</feature>
<keyword evidence="1" id="KW-0812">Transmembrane</keyword>
<keyword evidence="2" id="KW-0378">Hydrolase</keyword>
<dbReference type="InterPro" id="IPR007404">
    <property type="entry name" value="YdjM-like"/>
</dbReference>
<protein>
    <submittedName>
        <fullName evidence="2">LexA-binding, inner membrane-associated putative hydrolase</fullName>
    </submittedName>
</protein>
<accession>A0A482YBP6</accession>
<reference evidence="2 3" key="1">
    <citation type="submission" date="2019-02" db="EMBL/GenBank/DDBJ databases">
        <title>Genomic Encyclopedia of Archaeal and Bacterial Type Strains, Phase II (KMG-II): from individual species to whole genera.</title>
        <authorList>
            <person name="Goeker M."/>
        </authorList>
    </citation>
    <scope>NUCLEOTIDE SEQUENCE [LARGE SCALE GENOMIC DNA]</scope>
    <source>
        <strain evidence="2 3">DSM 18328</strain>
    </source>
</reference>
<proteinExistence type="predicted"/>
<sequence>MWPWEHALFGYVVYSVVCHAHYRDAPGKYETAVVLIASVLPDVVDKTLAWQFDVFHSGYALAHSIFIAAPLAIVVGLSAREYGRPALGLAFAIGYPLHLVGDVIPSYISSGEWTISHLLWPVVVIEGRDHGGLLEGFRHNFGPYLAEVLALEPTPYLLVQVGIALTAVGLWIVDGWPGCRLVVRWNRLLYERLS</sequence>
<gene>
    <name evidence="2" type="ORF">BDK88_2011</name>
</gene>
<evidence type="ECO:0000313" key="3">
    <source>
        <dbReference type="Proteomes" id="UP000291097"/>
    </source>
</evidence>
<name>A0A482YBP6_9EURY</name>
<feature type="transmembrane region" description="Helical" evidence="1">
    <location>
        <begin position="86"/>
        <end position="108"/>
    </location>
</feature>
<evidence type="ECO:0000256" key="1">
    <source>
        <dbReference type="SAM" id="Phobius"/>
    </source>
</evidence>
<evidence type="ECO:0000313" key="2">
    <source>
        <dbReference type="EMBL" id="RZV10818.1"/>
    </source>
</evidence>
<dbReference type="EMBL" id="SHMP01000004">
    <property type="protein sequence ID" value="RZV10818.1"/>
    <property type="molecule type" value="Genomic_DNA"/>
</dbReference>
<keyword evidence="1" id="KW-1133">Transmembrane helix</keyword>
<organism evidence="2 3">
    <name type="scientific">Natrinema hispanicum</name>
    <dbReference type="NCBI Taxonomy" id="392421"/>
    <lineage>
        <taxon>Archaea</taxon>
        <taxon>Methanobacteriati</taxon>
        <taxon>Methanobacteriota</taxon>
        <taxon>Stenosarchaea group</taxon>
        <taxon>Halobacteria</taxon>
        <taxon>Halobacteriales</taxon>
        <taxon>Natrialbaceae</taxon>
        <taxon>Natrinema</taxon>
    </lineage>
</organism>